<evidence type="ECO:0000313" key="3">
    <source>
        <dbReference type="EMBL" id="CAH2040684.1"/>
    </source>
</evidence>
<gene>
    <name evidence="3" type="ORF">IPOD504_LOCUS2736</name>
</gene>
<sequence>MRKATSIKNPTTQGRACRWGESLVVFTCQALRGKWGEIQGPKPCKKGNMETVGNILIPQGGTGNAGESIPRPSLEDTRKRKAKAPSVKSVAAKYNAVALPRQPLLKWRICLLRLIRKRTLPTWCVYHRSPGRNKLCQEFALELRTQAGRKVEEHIDRQLQAIEEVANRSRNLKGSYVQSLRLAVRNVKAAADELARRSATDENFARLERENAELRSALSSLSNRADKLTEEINYLRKQTHKRIGVTNSTADAPVPKNGEEALMERIGALIESKLAAFEARLLPIRHYAHHWD</sequence>
<protein>
    <submittedName>
        <fullName evidence="3">Uncharacterized protein</fullName>
    </submittedName>
</protein>
<accession>A0ABN8HSW1</accession>
<reference evidence="3" key="1">
    <citation type="submission" date="2022-03" db="EMBL/GenBank/DDBJ databases">
        <authorList>
            <person name="Martin H S."/>
        </authorList>
    </citation>
    <scope>NUCLEOTIDE SEQUENCE</scope>
</reference>
<feature type="non-terminal residue" evidence="3">
    <location>
        <position position="1"/>
    </location>
</feature>
<feature type="region of interest" description="Disordered" evidence="2">
    <location>
        <begin position="57"/>
        <end position="79"/>
    </location>
</feature>
<proteinExistence type="predicted"/>
<feature type="coiled-coil region" evidence="1">
    <location>
        <begin position="177"/>
        <end position="238"/>
    </location>
</feature>
<keyword evidence="1" id="KW-0175">Coiled coil</keyword>
<dbReference type="EMBL" id="OW152824">
    <property type="protein sequence ID" value="CAH2040684.1"/>
    <property type="molecule type" value="Genomic_DNA"/>
</dbReference>
<evidence type="ECO:0000313" key="4">
    <source>
        <dbReference type="Proteomes" id="UP000837857"/>
    </source>
</evidence>
<keyword evidence="4" id="KW-1185">Reference proteome</keyword>
<name>A0ABN8HSW1_9NEOP</name>
<evidence type="ECO:0000256" key="1">
    <source>
        <dbReference type="SAM" id="Coils"/>
    </source>
</evidence>
<organism evidence="3 4">
    <name type="scientific">Iphiclides podalirius</name>
    <name type="common">scarce swallowtail</name>
    <dbReference type="NCBI Taxonomy" id="110791"/>
    <lineage>
        <taxon>Eukaryota</taxon>
        <taxon>Metazoa</taxon>
        <taxon>Ecdysozoa</taxon>
        <taxon>Arthropoda</taxon>
        <taxon>Hexapoda</taxon>
        <taxon>Insecta</taxon>
        <taxon>Pterygota</taxon>
        <taxon>Neoptera</taxon>
        <taxon>Endopterygota</taxon>
        <taxon>Lepidoptera</taxon>
        <taxon>Glossata</taxon>
        <taxon>Ditrysia</taxon>
        <taxon>Papilionoidea</taxon>
        <taxon>Papilionidae</taxon>
        <taxon>Papilioninae</taxon>
        <taxon>Iphiclides</taxon>
    </lineage>
</organism>
<evidence type="ECO:0000256" key="2">
    <source>
        <dbReference type="SAM" id="MobiDB-lite"/>
    </source>
</evidence>
<dbReference type="Proteomes" id="UP000837857">
    <property type="component" value="Chromosome 12"/>
</dbReference>